<evidence type="ECO:0000313" key="1">
    <source>
        <dbReference type="Proteomes" id="UP000095283"/>
    </source>
</evidence>
<accession>A0A1I7X4V5</accession>
<proteinExistence type="predicted"/>
<organism evidence="1 2">
    <name type="scientific">Heterorhabditis bacteriophora</name>
    <name type="common">Entomopathogenic nematode worm</name>
    <dbReference type="NCBI Taxonomy" id="37862"/>
    <lineage>
        <taxon>Eukaryota</taxon>
        <taxon>Metazoa</taxon>
        <taxon>Ecdysozoa</taxon>
        <taxon>Nematoda</taxon>
        <taxon>Chromadorea</taxon>
        <taxon>Rhabditida</taxon>
        <taxon>Rhabditina</taxon>
        <taxon>Rhabditomorpha</taxon>
        <taxon>Strongyloidea</taxon>
        <taxon>Heterorhabditidae</taxon>
        <taxon>Heterorhabditis</taxon>
    </lineage>
</organism>
<keyword evidence="1" id="KW-1185">Reference proteome</keyword>
<name>A0A1I7X4V5_HETBA</name>
<dbReference type="AlphaFoldDB" id="A0A1I7X4V5"/>
<reference evidence="2" key="1">
    <citation type="submission" date="2016-11" db="UniProtKB">
        <authorList>
            <consortium name="WormBaseParasite"/>
        </authorList>
    </citation>
    <scope>IDENTIFICATION</scope>
</reference>
<dbReference type="Proteomes" id="UP000095283">
    <property type="component" value="Unplaced"/>
</dbReference>
<protein>
    <submittedName>
        <fullName evidence="2">Uncharacterized protein</fullName>
    </submittedName>
</protein>
<sequence length="21" mass="2421">MVSFDALGRCVWKILRNVSLL</sequence>
<dbReference type="WBParaSite" id="Hba_12419">
    <property type="protein sequence ID" value="Hba_12419"/>
    <property type="gene ID" value="Hba_12419"/>
</dbReference>
<evidence type="ECO:0000313" key="2">
    <source>
        <dbReference type="WBParaSite" id="Hba_12419"/>
    </source>
</evidence>